<feature type="region of interest" description="Disordered" evidence="1">
    <location>
        <begin position="1"/>
        <end position="20"/>
    </location>
</feature>
<reference evidence="2 3" key="1">
    <citation type="submission" date="2021-05" db="EMBL/GenBank/DDBJ databases">
        <title>Draft genomes of marine bacteria isolated from model chitin particles.</title>
        <authorList>
            <person name="Datta M.S."/>
            <person name="Schwartzman J.A."/>
            <person name="Cordero O."/>
        </authorList>
    </citation>
    <scope>NUCLEOTIDE SEQUENCE [LARGE SCALE GENOMIC DNA]</scope>
    <source>
        <strain evidence="2 3">4E07</strain>
    </source>
</reference>
<evidence type="ECO:0000313" key="3">
    <source>
        <dbReference type="Proteomes" id="UP000763802"/>
    </source>
</evidence>
<name>A0ABS5WVD0_9RHOB</name>
<dbReference type="RefSeq" id="WP_181824605.1">
    <property type="nucleotide sequence ID" value="NZ_JAHHDY010000015.1"/>
</dbReference>
<accession>A0ABS5WVD0</accession>
<evidence type="ECO:0000313" key="2">
    <source>
        <dbReference type="EMBL" id="MBT3141790.1"/>
    </source>
</evidence>
<dbReference type="Proteomes" id="UP000763802">
    <property type="component" value="Unassembled WGS sequence"/>
</dbReference>
<evidence type="ECO:0000256" key="1">
    <source>
        <dbReference type="SAM" id="MobiDB-lite"/>
    </source>
</evidence>
<gene>
    <name evidence="2" type="ORF">KL867_12045</name>
</gene>
<proteinExistence type="predicted"/>
<dbReference type="EMBL" id="JAHHDY010000015">
    <property type="protein sequence ID" value="MBT3141790.1"/>
    <property type="molecule type" value="Genomic_DNA"/>
</dbReference>
<organism evidence="2 3">
    <name type="scientific">Falsiruegeria litorea</name>
    <dbReference type="NCBI Taxonomy" id="1280831"/>
    <lineage>
        <taxon>Bacteria</taxon>
        <taxon>Pseudomonadati</taxon>
        <taxon>Pseudomonadota</taxon>
        <taxon>Alphaproteobacteria</taxon>
        <taxon>Rhodobacterales</taxon>
        <taxon>Roseobacteraceae</taxon>
        <taxon>Falsiruegeria</taxon>
    </lineage>
</organism>
<keyword evidence="3" id="KW-1185">Reference proteome</keyword>
<comment type="caution">
    <text evidence="2">The sequence shown here is derived from an EMBL/GenBank/DDBJ whole genome shotgun (WGS) entry which is preliminary data.</text>
</comment>
<sequence length="49" mass="5040">MKNRAITFSFQPPESGAGSTPLTTDVNIIGNSLSVGQAKLACDERTASG</sequence>
<protein>
    <submittedName>
        <fullName evidence="2">Uncharacterized protein</fullName>
    </submittedName>
</protein>